<dbReference type="PRINTS" id="PR00367">
    <property type="entry name" value="ETHRSPELEMNT"/>
</dbReference>
<accession>A0A843U6F8</accession>
<keyword evidence="5" id="KW-0539">Nucleus</keyword>
<evidence type="ECO:0000256" key="6">
    <source>
        <dbReference type="SAM" id="MobiDB-lite"/>
    </source>
</evidence>
<reference evidence="8" key="1">
    <citation type="submission" date="2017-07" db="EMBL/GenBank/DDBJ databases">
        <title>Taro Niue Genome Assembly and Annotation.</title>
        <authorList>
            <person name="Atibalentja N."/>
            <person name="Keating K."/>
            <person name="Fields C.J."/>
        </authorList>
    </citation>
    <scope>NUCLEOTIDE SEQUENCE</scope>
    <source>
        <strain evidence="8">Niue_2</strain>
        <tissue evidence="8">Leaf</tissue>
    </source>
</reference>
<evidence type="ECO:0000256" key="3">
    <source>
        <dbReference type="ARBA" id="ARBA00023125"/>
    </source>
</evidence>
<dbReference type="AlphaFoldDB" id="A0A843U6F8"/>
<dbReference type="SUPFAM" id="SSF54171">
    <property type="entry name" value="DNA-binding domain"/>
    <property type="match status" value="1"/>
</dbReference>
<dbReference type="Pfam" id="PF00847">
    <property type="entry name" value="AP2"/>
    <property type="match status" value="1"/>
</dbReference>
<dbReference type="GO" id="GO:0003677">
    <property type="term" value="F:DNA binding"/>
    <property type="evidence" value="ECO:0007669"/>
    <property type="project" value="UniProtKB-KW"/>
</dbReference>
<keyword evidence="9" id="KW-1185">Reference proteome</keyword>
<evidence type="ECO:0000256" key="4">
    <source>
        <dbReference type="ARBA" id="ARBA00023163"/>
    </source>
</evidence>
<evidence type="ECO:0000259" key="7">
    <source>
        <dbReference type="PROSITE" id="PS51032"/>
    </source>
</evidence>
<dbReference type="PANTHER" id="PTHR31190:SF496">
    <property type="entry name" value="AP2 DOMAIN CONTAINING PROTEIN, EXPRESSED"/>
    <property type="match status" value="1"/>
</dbReference>
<dbReference type="PROSITE" id="PS51032">
    <property type="entry name" value="AP2_ERF"/>
    <property type="match status" value="1"/>
</dbReference>
<dbReference type="GO" id="GO:0003700">
    <property type="term" value="F:DNA-binding transcription factor activity"/>
    <property type="evidence" value="ECO:0007669"/>
    <property type="project" value="InterPro"/>
</dbReference>
<dbReference type="OrthoDB" id="1930411at2759"/>
<evidence type="ECO:0000313" key="8">
    <source>
        <dbReference type="EMBL" id="MQL77304.1"/>
    </source>
</evidence>
<keyword evidence="3" id="KW-0238">DNA-binding</keyword>
<keyword evidence="4" id="KW-0804">Transcription</keyword>
<dbReference type="Gene3D" id="3.30.730.10">
    <property type="entry name" value="AP2/ERF domain"/>
    <property type="match status" value="1"/>
</dbReference>
<dbReference type="InterPro" id="IPR001471">
    <property type="entry name" value="AP2/ERF_dom"/>
</dbReference>
<evidence type="ECO:0000313" key="9">
    <source>
        <dbReference type="Proteomes" id="UP000652761"/>
    </source>
</evidence>
<evidence type="ECO:0000256" key="2">
    <source>
        <dbReference type="ARBA" id="ARBA00023015"/>
    </source>
</evidence>
<dbReference type="CDD" id="cd00018">
    <property type="entry name" value="AP2"/>
    <property type="match status" value="1"/>
</dbReference>
<proteinExistence type="predicted"/>
<sequence>MCGGAIISDFIPQSGGRSRLHHHTAASSELWPHRQQQHHPSPAGGVPATFDSLLPAPGDLSTEKAGKKRERRNLYRGIRQRPWGKWAAEIRDPTKGVRVWLGTFNTPEEAARAYDREARRIRGRKAKVNFPNEDVDVDDKPPYYCASQDPPLYQPQTMQLAGALAFASPANPLPPPPPPQIPALTATPAAFSTEAIQFPVGDPVSAASAAGEAHKDGKVDQFVADVGGSEVRRRLSEELQAFETYMRFLEVPYMEGGLAAGDVGVEQPSANLNLSLNTYQLQEAPLELWSFDDGFPVAI</sequence>
<protein>
    <recommendedName>
        <fullName evidence="7">AP2/ERF domain-containing protein</fullName>
    </recommendedName>
</protein>
<organism evidence="8 9">
    <name type="scientific">Colocasia esculenta</name>
    <name type="common">Wild taro</name>
    <name type="synonym">Arum esculentum</name>
    <dbReference type="NCBI Taxonomy" id="4460"/>
    <lineage>
        <taxon>Eukaryota</taxon>
        <taxon>Viridiplantae</taxon>
        <taxon>Streptophyta</taxon>
        <taxon>Embryophyta</taxon>
        <taxon>Tracheophyta</taxon>
        <taxon>Spermatophyta</taxon>
        <taxon>Magnoliopsida</taxon>
        <taxon>Liliopsida</taxon>
        <taxon>Araceae</taxon>
        <taxon>Aroideae</taxon>
        <taxon>Colocasieae</taxon>
        <taxon>Colocasia</taxon>
    </lineage>
</organism>
<dbReference type="GO" id="GO:0005634">
    <property type="term" value="C:nucleus"/>
    <property type="evidence" value="ECO:0007669"/>
    <property type="project" value="UniProtKB-SubCell"/>
</dbReference>
<dbReference type="EMBL" id="NMUH01000343">
    <property type="protein sequence ID" value="MQL77304.1"/>
    <property type="molecule type" value="Genomic_DNA"/>
</dbReference>
<dbReference type="Proteomes" id="UP000652761">
    <property type="component" value="Unassembled WGS sequence"/>
</dbReference>
<keyword evidence="2" id="KW-0805">Transcription regulation</keyword>
<dbReference type="InterPro" id="IPR044808">
    <property type="entry name" value="ERF_plant"/>
</dbReference>
<evidence type="ECO:0000256" key="5">
    <source>
        <dbReference type="ARBA" id="ARBA00023242"/>
    </source>
</evidence>
<dbReference type="GO" id="GO:0009873">
    <property type="term" value="P:ethylene-activated signaling pathway"/>
    <property type="evidence" value="ECO:0007669"/>
    <property type="project" value="InterPro"/>
</dbReference>
<dbReference type="InterPro" id="IPR036955">
    <property type="entry name" value="AP2/ERF_dom_sf"/>
</dbReference>
<comment type="subcellular location">
    <subcellularLocation>
        <location evidence="1">Nucleus</location>
    </subcellularLocation>
</comment>
<evidence type="ECO:0000256" key="1">
    <source>
        <dbReference type="ARBA" id="ARBA00004123"/>
    </source>
</evidence>
<name>A0A843U6F8_COLES</name>
<feature type="region of interest" description="Disordered" evidence="6">
    <location>
        <begin position="13"/>
        <end position="71"/>
    </location>
</feature>
<dbReference type="SMART" id="SM00380">
    <property type="entry name" value="AP2"/>
    <property type="match status" value="1"/>
</dbReference>
<dbReference type="FunFam" id="3.30.730.10:FF:000001">
    <property type="entry name" value="Ethylene-responsive transcription factor 2"/>
    <property type="match status" value="1"/>
</dbReference>
<gene>
    <name evidence="8" type="ORF">Taro_009741</name>
</gene>
<dbReference type="InterPro" id="IPR016177">
    <property type="entry name" value="DNA-bd_dom_sf"/>
</dbReference>
<comment type="caution">
    <text evidence="8">The sequence shown here is derived from an EMBL/GenBank/DDBJ whole genome shotgun (WGS) entry which is preliminary data.</text>
</comment>
<feature type="domain" description="AP2/ERF" evidence="7">
    <location>
        <begin position="74"/>
        <end position="131"/>
    </location>
</feature>
<dbReference type="PANTHER" id="PTHR31190">
    <property type="entry name" value="DNA-BINDING DOMAIN"/>
    <property type="match status" value="1"/>
</dbReference>